<evidence type="ECO:0000313" key="1">
    <source>
        <dbReference type="EMBL" id="KAK2197343.1"/>
    </source>
</evidence>
<dbReference type="Proteomes" id="UP001214638">
    <property type="component" value="Unassembled WGS sequence"/>
</dbReference>
<keyword evidence="2" id="KW-1185">Reference proteome</keyword>
<dbReference type="KEGG" id="bdw:94334640"/>
<comment type="caution">
    <text evidence="1">The sequence shown here is derived from an EMBL/GenBank/DDBJ whole genome shotgun (WGS) entry which is preliminary data.</text>
</comment>
<name>A0AAD9PM70_9APIC</name>
<organism evidence="1 2">
    <name type="scientific">Babesia duncani</name>
    <dbReference type="NCBI Taxonomy" id="323732"/>
    <lineage>
        <taxon>Eukaryota</taxon>
        <taxon>Sar</taxon>
        <taxon>Alveolata</taxon>
        <taxon>Apicomplexa</taxon>
        <taxon>Aconoidasida</taxon>
        <taxon>Piroplasmida</taxon>
        <taxon>Babesiidae</taxon>
        <taxon>Babesia</taxon>
    </lineage>
</organism>
<proteinExistence type="predicted"/>
<accession>A0AAD9PM70</accession>
<dbReference type="AlphaFoldDB" id="A0AAD9PM70"/>
<evidence type="ECO:0000313" key="2">
    <source>
        <dbReference type="Proteomes" id="UP001214638"/>
    </source>
</evidence>
<dbReference type="GeneID" id="94334640"/>
<reference evidence="1" key="1">
    <citation type="journal article" date="2023" name="Nat. Microbiol.">
        <title>Babesia duncani multi-omics identifies virulence factors and drug targets.</title>
        <authorList>
            <person name="Singh P."/>
            <person name="Lonardi S."/>
            <person name="Liang Q."/>
            <person name="Vydyam P."/>
            <person name="Khabirova E."/>
            <person name="Fang T."/>
            <person name="Gihaz S."/>
            <person name="Thekkiniath J."/>
            <person name="Munshi M."/>
            <person name="Abel S."/>
            <person name="Ciampossin L."/>
            <person name="Batugedara G."/>
            <person name="Gupta M."/>
            <person name="Lu X.M."/>
            <person name="Lenz T."/>
            <person name="Chakravarty S."/>
            <person name="Cornillot E."/>
            <person name="Hu Y."/>
            <person name="Ma W."/>
            <person name="Gonzalez L.M."/>
            <person name="Sanchez S."/>
            <person name="Estrada K."/>
            <person name="Sanchez-Flores A."/>
            <person name="Montero E."/>
            <person name="Harb O.S."/>
            <person name="Le Roch K.G."/>
            <person name="Mamoun C.B."/>
        </authorList>
    </citation>
    <scope>NUCLEOTIDE SEQUENCE</scope>
    <source>
        <strain evidence="1">WA1</strain>
    </source>
</reference>
<dbReference type="RefSeq" id="XP_067804185.1">
    <property type="nucleotide sequence ID" value="XM_067945394.1"/>
</dbReference>
<dbReference type="EMBL" id="JALLKP010000001">
    <property type="protein sequence ID" value="KAK2197343.1"/>
    <property type="molecule type" value="Genomic_DNA"/>
</dbReference>
<gene>
    <name evidence="1" type="ORF">BdWA1_000342</name>
</gene>
<sequence>MWVSFVSIASTAQANQYHTPAACGSCRTARGLVASLIYSWETLKRDACQLFEHFIENIKVGILLMQCMQICACCDYYTLERGPYKRGQLLLFIQRWPYCFGLKIVKLYQWALETIEKLEESSNTTMDDAKRHKLSLITLLNRAEDKRINDALKNAPLPTSRLGYKHHPLYVLESQVPLLVAL</sequence>
<protein>
    <submittedName>
        <fullName evidence="1">Uncharacterized protein</fullName>
    </submittedName>
</protein>